<organism evidence="3 4">
    <name type="scientific">Endocarpon pusillum</name>
    <dbReference type="NCBI Taxonomy" id="364733"/>
    <lineage>
        <taxon>Eukaryota</taxon>
        <taxon>Fungi</taxon>
        <taxon>Dikarya</taxon>
        <taxon>Ascomycota</taxon>
        <taxon>Pezizomycotina</taxon>
        <taxon>Eurotiomycetes</taxon>
        <taxon>Chaetothyriomycetidae</taxon>
        <taxon>Verrucariales</taxon>
        <taxon>Verrucariaceae</taxon>
        <taxon>Endocarpon</taxon>
    </lineage>
</organism>
<keyword evidence="2" id="KW-0812">Transmembrane</keyword>
<dbReference type="AlphaFoldDB" id="A0A8H7E9H6"/>
<protein>
    <submittedName>
        <fullName evidence="3">Uncharacterized protein</fullName>
    </submittedName>
</protein>
<feature type="compositionally biased region" description="Basic and acidic residues" evidence="1">
    <location>
        <begin position="513"/>
        <end position="526"/>
    </location>
</feature>
<feature type="compositionally biased region" description="Polar residues" evidence="1">
    <location>
        <begin position="345"/>
        <end position="356"/>
    </location>
</feature>
<feature type="transmembrane region" description="Helical" evidence="2">
    <location>
        <begin position="695"/>
        <end position="715"/>
    </location>
</feature>
<feature type="region of interest" description="Disordered" evidence="1">
    <location>
        <begin position="765"/>
        <end position="1018"/>
    </location>
</feature>
<feature type="region of interest" description="Disordered" evidence="1">
    <location>
        <begin position="258"/>
        <end position="489"/>
    </location>
</feature>
<evidence type="ECO:0000313" key="3">
    <source>
        <dbReference type="EMBL" id="KAF7513208.1"/>
    </source>
</evidence>
<feature type="compositionally biased region" description="Polar residues" evidence="1">
    <location>
        <begin position="637"/>
        <end position="657"/>
    </location>
</feature>
<sequence>MPASNTRAFHAATCEEWDEVAQTTLPDTKTSANVAAKRSKPELAPTESHRLHSSGGDDKMSVRHESTHKEASTRKGNKSNRLKLNTSFLERESRPYSSGPPREQPQQSASRPAADKRSKSKAEKPELMVGHPPGHCQLCDFHGYQKSERSEAQKPLKEKSIPPSPLSASQQASQQVAPTAQHPKASKSQSRPNSRQSYHEQRPTSFHAGMPYSALPLPPSFSASDWGNMLPTPLSAYPQTSYVQTPILPFVDPYEQYAQSLPSQYNQQPLPPFDPRPREPRRRTSSRPEPVIQQSPIIADRPPLGRTRSHRETQRARDPSTSRQEDAKRMPPPQVIPVRRRPTSAKANTTISTPTSDQRERGIGNDGRASAQSSSRERKPDPPPSSYREPPLSSYHNSNQDRPVPPKSKSYVEAKQTKVNSTQSGLDRPTSILGAEHNERRAEAYQKSRGTDPQDFTIDAISKIKRRSDSGSQYSINTSSRGSSGSKTKTALASNDITVMMHGVTLGISADSTENHSIKIEPKRNGDFNITVKQQESSGRDNKALSLRKRSGSTTSSSKQSRRSSEKEVRRSRDQSLDREPERAPQVSSWSSKASHDEPFVRDLTLSSLELDSRTSPIDLPAYPSSLSLPERELLSTTPPSNGLTKRTTTPNPQLLSNPLTAYTHLTARNPAPPSARFGSGAVPPNAINMKGIQALFALIGLFFVVVGIWFFFWAKNGGFKWRKGDWDDYKSTVLRRKGPDGKTLSNATKSTKLGGGSVVASGYSDEDGTMTELSSEAPIIKEKAHKKGKNGKKAGNGIRGGGRAEKDKAQKLRQQKEERWEGGFDDDVRAYRHEKPAKIGGMNRDSDAQFYGTDYSETDPSSLGGGGQRQPGHRQSSRQSSPDTYYSHPQPPPPPHHHHHHHHHSSQQRQSRRDFSYGNEDAFTVTSTHSSTTMPPPSAAARPTRYASPSKPATAPRSAASRPSTISGSYVEPLDFDNMSQGTKSYHHPIPGLSAAANAGGFRKGGRGRRDSLDDSD</sequence>
<feature type="compositionally biased region" description="Basic and acidic residues" evidence="1">
    <location>
        <begin position="310"/>
        <end position="329"/>
    </location>
</feature>
<name>A0A8H7E9H6_9EURO</name>
<feature type="compositionally biased region" description="Basic residues" evidence="1">
    <location>
        <begin position="784"/>
        <end position="793"/>
    </location>
</feature>
<reference evidence="3" key="1">
    <citation type="submission" date="2020-02" db="EMBL/GenBank/DDBJ databases">
        <authorList>
            <person name="Palmer J.M."/>
        </authorList>
    </citation>
    <scope>NUCLEOTIDE SEQUENCE</scope>
    <source>
        <strain evidence="3">EPUS1.4</strain>
        <tissue evidence="3">Thallus</tissue>
    </source>
</reference>
<keyword evidence="2" id="KW-1133">Transmembrane helix</keyword>
<accession>A0A8H7E9H6</accession>
<feature type="compositionally biased region" description="Low complexity" evidence="1">
    <location>
        <begin position="166"/>
        <end position="181"/>
    </location>
</feature>
<feature type="compositionally biased region" description="Basic and acidic residues" evidence="1">
    <location>
        <begin position="803"/>
        <end position="838"/>
    </location>
</feature>
<evidence type="ECO:0000313" key="4">
    <source>
        <dbReference type="Proteomes" id="UP000606974"/>
    </source>
</evidence>
<evidence type="ECO:0000256" key="1">
    <source>
        <dbReference type="SAM" id="MobiDB-lite"/>
    </source>
</evidence>
<keyword evidence="4" id="KW-1185">Reference proteome</keyword>
<dbReference type="EMBL" id="JAACFV010000007">
    <property type="protein sequence ID" value="KAF7513208.1"/>
    <property type="molecule type" value="Genomic_DNA"/>
</dbReference>
<feature type="region of interest" description="Disordered" evidence="1">
    <location>
        <begin position="509"/>
        <end position="596"/>
    </location>
</feature>
<feature type="compositionally biased region" description="Low complexity" evidence="1">
    <location>
        <begin position="211"/>
        <end position="224"/>
    </location>
</feature>
<dbReference type="OrthoDB" id="5393404at2759"/>
<feature type="compositionally biased region" description="Polar residues" evidence="1">
    <location>
        <begin position="21"/>
        <end position="33"/>
    </location>
</feature>
<feature type="compositionally biased region" description="Basic and acidic residues" evidence="1">
    <location>
        <begin position="436"/>
        <end position="452"/>
    </location>
</feature>
<feature type="compositionally biased region" description="Polar residues" evidence="1">
    <location>
        <begin position="258"/>
        <end position="268"/>
    </location>
</feature>
<feature type="compositionally biased region" description="Basic and acidic residues" evidence="1">
    <location>
        <begin position="563"/>
        <end position="583"/>
    </location>
</feature>
<feature type="compositionally biased region" description="Low complexity" evidence="1">
    <location>
        <begin position="923"/>
        <end position="966"/>
    </location>
</feature>
<feature type="compositionally biased region" description="Basic and acidic residues" evidence="1">
    <location>
        <begin position="113"/>
        <end position="126"/>
    </location>
</feature>
<keyword evidence="2" id="KW-0472">Membrane</keyword>
<feature type="region of interest" description="Disordered" evidence="1">
    <location>
        <begin position="20"/>
        <end position="237"/>
    </location>
</feature>
<dbReference type="Proteomes" id="UP000606974">
    <property type="component" value="Unassembled WGS sequence"/>
</dbReference>
<feature type="region of interest" description="Disordered" evidence="1">
    <location>
        <begin position="622"/>
        <end position="657"/>
    </location>
</feature>
<gene>
    <name evidence="3" type="ORF">GJ744_010604</name>
</gene>
<feature type="compositionally biased region" description="Low complexity" evidence="1">
    <location>
        <begin position="478"/>
        <end position="489"/>
    </location>
</feature>
<feature type="compositionally biased region" description="Basic and acidic residues" evidence="1">
    <location>
        <begin position="47"/>
        <end position="73"/>
    </location>
</feature>
<feature type="compositionally biased region" description="Basic residues" evidence="1">
    <location>
        <begin position="896"/>
        <end position="907"/>
    </location>
</feature>
<comment type="caution">
    <text evidence="3">The sequence shown here is derived from an EMBL/GenBank/DDBJ whole genome shotgun (WGS) entry which is preliminary data.</text>
</comment>
<evidence type="ECO:0000256" key="2">
    <source>
        <dbReference type="SAM" id="Phobius"/>
    </source>
</evidence>
<feature type="compositionally biased region" description="Polar residues" evidence="1">
    <location>
        <begin position="186"/>
        <end position="196"/>
    </location>
</feature>
<proteinExistence type="predicted"/>
<feature type="compositionally biased region" description="Basic and acidic residues" evidence="1">
    <location>
        <begin position="143"/>
        <end position="160"/>
    </location>
</feature>
<feature type="compositionally biased region" description="Basic and acidic residues" evidence="1">
    <location>
        <begin position="1009"/>
        <end position="1018"/>
    </location>
</feature>